<evidence type="ECO:0008006" key="4">
    <source>
        <dbReference type="Google" id="ProtNLM"/>
    </source>
</evidence>
<dbReference type="EMBL" id="PFPO01000038">
    <property type="protein sequence ID" value="PIZ99255.1"/>
    <property type="molecule type" value="Genomic_DNA"/>
</dbReference>
<comment type="caution">
    <text evidence="2">The sequence shown here is derived from an EMBL/GenBank/DDBJ whole genome shotgun (WGS) entry which is preliminary data.</text>
</comment>
<name>A0A2M7VF95_9BACT</name>
<feature type="transmembrane region" description="Helical" evidence="1">
    <location>
        <begin position="168"/>
        <end position="189"/>
    </location>
</feature>
<keyword evidence="1" id="KW-0472">Membrane</keyword>
<reference evidence="3" key="1">
    <citation type="submission" date="2017-09" db="EMBL/GenBank/DDBJ databases">
        <title>Depth-based differentiation of microbial function through sediment-hosted aquifers and enrichment of novel symbionts in the deep terrestrial subsurface.</title>
        <authorList>
            <person name="Probst A.J."/>
            <person name="Ladd B."/>
            <person name="Jarett J.K."/>
            <person name="Geller-Mcgrath D.E."/>
            <person name="Sieber C.M.K."/>
            <person name="Emerson J.B."/>
            <person name="Anantharaman K."/>
            <person name="Thomas B.C."/>
            <person name="Malmstrom R."/>
            <person name="Stieglmeier M."/>
            <person name="Klingl A."/>
            <person name="Woyke T."/>
            <person name="Ryan C.M."/>
            <person name="Banfield J.F."/>
        </authorList>
    </citation>
    <scope>NUCLEOTIDE SEQUENCE [LARGE SCALE GENOMIC DNA]</scope>
</reference>
<sequence length="446" mass="52726">MFQLLKNNKLNILILLTVVLTFFVFSYHPLDADEGVVINGAGKMLQGQRLYQDFFEYLAPGSFLFIFVILKFFGMTYYAVKIGAILLLLLGFYFLYQLTKSLELTKKIYILFILWWLYLLSFTAALINHNVFSTITVILAFYWLWRFIYQQARRDLLLASSFSGLTIYFLQSKGLMIILAFLVIMYFFLPREDKMKKILLFLLPIIALSILSILFFGFQQFTNLLLVSSDYLLMNKVSYIFWLMAIFICCLIGFYSWWHEHNRSRNIILMLVILQFFLLLSIFNRPDFNHLVINIWPLLLIFIYYSNNYLTNKSQQVNFLISFLIVACILQGVNNFNIYHYQDRFKIIDNIVGSEQIFAHPFLPGLYFDLGKDNPYFTSVPETIQGNAYFLQNNYQTLIDQQPGFVITNYELVRKFNYQKNIIDDYIAANYQVKTKVGSLEIWERK</sequence>
<evidence type="ECO:0000313" key="2">
    <source>
        <dbReference type="EMBL" id="PIZ99255.1"/>
    </source>
</evidence>
<feature type="transmembrane region" description="Helical" evidence="1">
    <location>
        <begin position="239"/>
        <end position="258"/>
    </location>
</feature>
<evidence type="ECO:0000313" key="3">
    <source>
        <dbReference type="Proteomes" id="UP000230405"/>
    </source>
</evidence>
<evidence type="ECO:0000256" key="1">
    <source>
        <dbReference type="SAM" id="Phobius"/>
    </source>
</evidence>
<feature type="transmembrane region" description="Helical" evidence="1">
    <location>
        <begin position="265"/>
        <end position="282"/>
    </location>
</feature>
<feature type="transmembrane region" description="Helical" evidence="1">
    <location>
        <begin position="131"/>
        <end position="148"/>
    </location>
</feature>
<feature type="transmembrane region" description="Helical" evidence="1">
    <location>
        <begin position="198"/>
        <end position="219"/>
    </location>
</feature>
<protein>
    <recommendedName>
        <fullName evidence="4">Glycosyltransferase RgtA/B/C/D-like domain-containing protein</fullName>
    </recommendedName>
</protein>
<feature type="transmembrane region" description="Helical" evidence="1">
    <location>
        <begin position="77"/>
        <end position="96"/>
    </location>
</feature>
<dbReference type="Proteomes" id="UP000230405">
    <property type="component" value="Unassembled WGS sequence"/>
</dbReference>
<organism evidence="2 3">
    <name type="scientific">Candidatus Komeilibacteria bacterium CG_4_10_14_0_2_um_filter_37_10</name>
    <dbReference type="NCBI Taxonomy" id="1974470"/>
    <lineage>
        <taxon>Bacteria</taxon>
        <taxon>Candidatus Komeiliibacteriota</taxon>
    </lineage>
</organism>
<feature type="transmembrane region" description="Helical" evidence="1">
    <location>
        <begin position="288"/>
        <end position="305"/>
    </location>
</feature>
<feature type="transmembrane region" description="Helical" evidence="1">
    <location>
        <begin position="108"/>
        <end position="126"/>
    </location>
</feature>
<keyword evidence="1" id="KW-1133">Transmembrane helix</keyword>
<gene>
    <name evidence="2" type="ORF">COX77_01970</name>
</gene>
<feature type="transmembrane region" description="Helical" evidence="1">
    <location>
        <begin position="12"/>
        <end position="30"/>
    </location>
</feature>
<feature type="transmembrane region" description="Helical" evidence="1">
    <location>
        <begin position="317"/>
        <end position="336"/>
    </location>
</feature>
<proteinExistence type="predicted"/>
<keyword evidence="1" id="KW-0812">Transmembrane</keyword>
<accession>A0A2M7VF95</accession>
<dbReference type="AlphaFoldDB" id="A0A2M7VF95"/>